<accession>A0AAV1HR14</accession>
<gene>
    <name evidence="2" type="ORF">CVIRNUC_000708</name>
</gene>
<feature type="region of interest" description="Disordered" evidence="1">
    <location>
        <begin position="376"/>
        <end position="398"/>
    </location>
</feature>
<dbReference type="Gene3D" id="3.30.1490.40">
    <property type="match status" value="1"/>
</dbReference>
<feature type="compositionally biased region" description="Low complexity" evidence="1">
    <location>
        <begin position="57"/>
        <end position="83"/>
    </location>
</feature>
<feature type="compositionally biased region" description="Polar residues" evidence="1">
    <location>
        <begin position="270"/>
        <end position="290"/>
    </location>
</feature>
<feature type="compositionally biased region" description="Low complexity" evidence="1">
    <location>
        <begin position="376"/>
        <end position="387"/>
    </location>
</feature>
<comment type="caution">
    <text evidence="2">The sequence shown here is derived from an EMBL/GenBank/DDBJ whole genome shotgun (WGS) entry which is preliminary data.</text>
</comment>
<feature type="region of interest" description="Disordered" evidence="1">
    <location>
        <begin position="516"/>
        <end position="538"/>
    </location>
</feature>
<evidence type="ECO:0000313" key="2">
    <source>
        <dbReference type="EMBL" id="CAK0736204.1"/>
    </source>
</evidence>
<evidence type="ECO:0000256" key="1">
    <source>
        <dbReference type="SAM" id="MobiDB-lite"/>
    </source>
</evidence>
<dbReference type="Proteomes" id="UP001314263">
    <property type="component" value="Unassembled WGS sequence"/>
</dbReference>
<keyword evidence="3" id="KW-1185">Reference proteome</keyword>
<name>A0AAV1HR14_9CHLO</name>
<reference evidence="2 3" key="1">
    <citation type="submission" date="2023-10" db="EMBL/GenBank/DDBJ databases">
        <authorList>
            <person name="Maclean D."/>
            <person name="Macfadyen A."/>
        </authorList>
    </citation>
    <scope>NUCLEOTIDE SEQUENCE [LARGE SCALE GENOMIC DNA]</scope>
</reference>
<dbReference type="SUPFAM" id="SSF55277">
    <property type="entry name" value="GYF domain"/>
    <property type="match status" value="1"/>
</dbReference>
<dbReference type="AlphaFoldDB" id="A0AAV1HR14"/>
<evidence type="ECO:0000313" key="3">
    <source>
        <dbReference type="Proteomes" id="UP001314263"/>
    </source>
</evidence>
<protein>
    <submittedName>
        <fullName evidence="2">Uncharacterized protein</fullName>
    </submittedName>
</protein>
<feature type="compositionally biased region" description="Basic residues" evidence="1">
    <location>
        <begin position="18"/>
        <end position="42"/>
    </location>
</feature>
<dbReference type="EMBL" id="CAUYUE010000001">
    <property type="protein sequence ID" value="CAK0736204.1"/>
    <property type="molecule type" value="Genomic_DNA"/>
</dbReference>
<organism evidence="2 3">
    <name type="scientific">Coccomyxa viridis</name>
    <dbReference type="NCBI Taxonomy" id="1274662"/>
    <lineage>
        <taxon>Eukaryota</taxon>
        <taxon>Viridiplantae</taxon>
        <taxon>Chlorophyta</taxon>
        <taxon>core chlorophytes</taxon>
        <taxon>Trebouxiophyceae</taxon>
        <taxon>Trebouxiophyceae incertae sedis</taxon>
        <taxon>Coccomyxaceae</taxon>
        <taxon>Coccomyxa</taxon>
    </lineage>
</organism>
<proteinExistence type="predicted"/>
<feature type="compositionally biased region" description="Basic and acidic residues" evidence="1">
    <location>
        <begin position="201"/>
        <end position="215"/>
    </location>
</feature>
<feature type="region of interest" description="Disordered" evidence="1">
    <location>
        <begin position="1"/>
        <end position="345"/>
    </location>
</feature>
<sequence>MKADKDIPSSSGAQASKSKGRSRSRSERHHRSKSKSRERKRRGSSERGDSKKHRSSRISSRSNSPGRSHSRGNSRGNSSFHSRQYSPPRKRPKHSCSPSNSPAPRPKSISPAEYAPSRAFFPSRGPGPYDARWPSRGFEGPMHHESLQYDSYRPPGAFYGGQPPPRRWAAGPPSRFSGRPERRSPPPHWTGPVNPTTGSPIHERPVAVEGPRERAMGSWDPAGPPLRGSSQWGTSRGWERVGQDAHPVSPGASLRHSPISPPHECKESTLKQSTISPQLGFQSAGLNHSPISPPHEASVQMARHSSVPPDATDQHSKAQHGGQNGSGEDALKTADMGMRGSKGAGIGQAEEDERYGMQPTGSPQHVQRAVLPRAAVAAGGHAAGDAAPDSSPQAEAPLQHPLATGVASALQQTVGSPQAASASQQAAGQAAQRAEERLKALVLGADYSEKNWYYVDPQGVTQGPCSVSEFRGWMHDLRMDHQLSFQYKQFSEVSAWKDGAPFSVKMKSLISVVAQLSPSPPSSPTPRDTKLVGNNGTI</sequence>
<dbReference type="InterPro" id="IPR035445">
    <property type="entry name" value="GYF-like_dom_sf"/>
</dbReference>